<dbReference type="GO" id="GO:0016020">
    <property type="term" value="C:membrane"/>
    <property type="evidence" value="ECO:0007669"/>
    <property type="project" value="UniProtKB-SubCell"/>
</dbReference>
<dbReference type="FunFam" id="1.10.510.10:FF:000590">
    <property type="entry name" value="PR5-like receptor kinase"/>
    <property type="match status" value="1"/>
</dbReference>
<keyword evidence="10 13" id="KW-0472">Membrane</keyword>
<keyword evidence="7 15" id="KW-0418">Kinase</keyword>
<dbReference type="GO" id="GO:0004674">
    <property type="term" value="F:protein serine/threonine kinase activity"/>
    <property type="evidence" value="ECO:0007669"/>
    <property type="project" value="UniProtKB-KW"/>
</dbReference>
<reference evidence="15" key="1">
    <citation type="journal article" date="2017" name="Gigascience">
        <title>The genome draft of coconut (Cocos nucifera).</title>
        <authorList>
            <person name="Xiao Y."/>
            <person name="Xu P."/>
            <person name="Fan H."/>
            <person name="Baudouin L."/>
            <person name="Xia W."/>
            <person name="Bocs S."/>
            <person name="Xu J."/>
            <person name="Li Q."/>
            <person name="Guo A."/>
            <person name="Zhou L."/>
            <person name="Li J."/>
            <person name="Wu Y."/>
            <person name="Ma Z."/>
            <person name="Armero A."/>
            <person name="Issali A.E."/>
            <person name="Liu N."/>
            <person name="Peng M."/>
            <person name="Yang Y."/>
        </authorList>
    </citation>
    <scope>NUCLEOTIDE SEQUENCE</scope>
    <source>
        <tissue evidence="15">Spear leaf of Hainan Tall coconut</tissue>
    </source>
</reference>
<keyword evidence="8 12" id="KW-0067">ATP-binding</keyword>
<evidence type="ECO:0000256" key="2">
    <source>
        <dbReference type="ARBA" id="ARBA00022527"/>
    </source>
</evidence>
<dbReference type="PROSITE" id="PS00108">
    <property type="entry name" value="PROTEIN_KINASE_ST"/>
    <property type="match status" value="1"/>
</dbReference>
<evidence type="ECO:0000256" key="3">
    <source>
        <dbReference type="ARBA" id="ARBA00022679"/>
    </source>
</evidence>
<evidence type="ECO:0000256" key="11">
    <source>
        <dbReference type="ARBA" id="ARBA00023180"/>
    </source>
</evidence>
<evidence type="ECO:0000313" key="15">
    <source>
        <dbReference type="EMBL" id="KAG1342713.1"/>
    </source>
</evidence>
<feature type="binding site" evidence="12">
    <location>
        <position position="348"/>
    </location>
    <ligand>
        <name>ATP</name>
        <dbReference type="ChEBI" id="CHEBI:30616"/>
    </ligand>
</feature>
<evidence type="ECO:0000313" key="16">
    <source>
        <dbReference type="Proteomes" id="UP000797356"/>
    </source>
</evidence>
<keyword evidence="6 12" id="KW-0547">Nucleotide-binding</keyword>
<keyword evidence="4 13" id="KW-0812">Transmembrane</keyword>
<keyword evidence="16" id="KW-1185">Reference proteome</keyword>
<evidence type="ECO:0000259" key="14">
    <source>
        <dbReference type="PROSITE" id="PS50011"/>
    </source>
</evidence>
<dbReference type="InterPro" id="IPR011009">
    <property type="entry name" value="Kinase-like_dom_sf"/>
</dbReference>
<evidence type="ECO:0000256" key="8">
    <source>
        <dbReference type="ARBA" id="ARBA00022840"/>
    </source>
</evidence>
<dbReference type="Proteomes" id="UP000797356">
    <property type="component" value="Chromosome 5"/>
</dbReference>
<dbReference type="PROSITE" id="PS00107">
    <property type="entry name" value="PROTEIN_KINASE_ATP"/>
    <property type="match status" value="1"/>
</dbReference>
<evidence type="ECO:0000256" key="13">
    <source>
        <dbReference type="SAM" id="Phobius"/>
    </source>
</evidence>
<dbReference type="GO" id="GO:0030247">
    <property type="term" value="F:polysaccharide binding"/>
    <property type="evidence" value="ECO:0007669"/>
    <property type="project" value="InterPro"/>
</dbReference>
<evidence type="ECO:0000256" key="1">
    <source>
        <dbReference type="ARBA" id="ARBA00004479"/>
    </source>
</evidence>
<gene>
    <name evidence="15" type="ORF">COCNU_05G009420</name>
</gene>
<dbReference type="InterPro" id="IPR025287">
    <property type="entry name" value="WAK_GUB"/>
</dbReference>
<dbReference type="InterPro" id="IPR008271">
    <property type="entry name" value="Ser/Thr_kinase_AS"/>
</dbReference>
<protein>
    <submittedName>
        <fullName evidence="15">Rust resistance kinase Lr10</fullName>
    </submittedName>
</protein>
<dbReference type="PANTHER" id="PTHR27009">
    <property type="entry name" value="RUST RESISTANCE KINASE LR10-RELATED"/>
    <property type="match status" value="1"/>
</dbReference>
<evidence type="ECO:0000256" key="5">
    <source>
        <dbReference type="ARBA" id="ARBA00022729"/>
    </source>
</evidence>
<dbReference type="InterPro" id="IPR001245">
    <property type="entry name" value="Ser-Thr/Tyr_kinase_cat_dom"/>
</dbReference>
<comment type="subcellular location">
    <subcellularLocation>
        <location evidence="1">Membrane</location>
        <topology evidence="1">Single-pass type I membrane protein</topology>
    </subcellularLocation>
</comment>
<evidence type="ECO:0000256" key="12">
    <source>
        <dbReference type="PROSITE-ProRule" id="PRU10141"/>
    </source>
</evidence>
<organism evidence="15 16">
    <name type="scientific">Cocos nucifera</name>
    <name type="common">Coconut palm</name>
    <dbReference type="NCBI Taxonomy" id="13894"/>
    <lineage>
        <taxon>Eukaryota</taxon>
        <taxon>Viridiplantae</taxon>
        <taxon>Streptophyta</taxon>
        <taxon>Embryophyta</taxon>
        <taxon>Tracheophyta</taxon>
        <taxon>Spermatophyta</taxon>
        <taxon>Magnoliopsida</taxon>
        <taxon>Liliopsida</taxon>
        <taxon>Arecaceae</taxon>
        <taxon>Arecoideae</taxon>
        <taxon>Cocoseae</taxon>
        <taxon>Attaleinae</taxon>
        <taxon>Cocos</taxon>
    </lineage>
</organism>
<comment type="caution">
    <text evidence="15">The sequence shown here is derived from an EMBL/GenBank/DDBJ whole genome shotgun (WGS) entry which is preliminary data.</text>
</comment>
<keyword evidence="3" id="KW-0808">Transferase</keyword>
<evidence type="ECO:0000256" key="4">
    <source>
        <dbReference type="ARBA" id="ARBA00022692"/>
    </source>
</evidence>
<dbReference type="SUPFAM" id="SSF56112">
    <property type="entry name" value="Protein kinase-like (PK-like)"/>
    <property type="match status" value="1"/>
</dbReference>
<dbReference type="Gene3D" id="1.10.510.10">
    <property type="entry name" value="Transferase(Phosphotransferase) domain 1"/>
    <property type="match status" value="1"/>
</dbReference>
<evidence type="ECO:0000256" key="10">
    <source>
        <dbReference type="ARBA" id="ARBA00023136"/>
    </source>
</evidence>
<dbReference type="InterPro" id="IPR045874">
    <property type="entry name" value="LRK10/LRL21-25-like"/>
</dbReference>
<sequence length="640" mass="72555">MGLAERKGCSSSCGRQNISYPFRLKDDPPGCGLSSWYQLICEGNNTILDIQSDKFYFAWSEGVGFHFLEKTRYYVTEISYEGATINVVDFGLASGRCGLPTPSSPFEVDDFEDSYGYVSSSFPYYLSGWNYWATFLNCTRQIKNDTYRLIPCLSQHNTFVYVVFTEEAYYLQYLEPSCRYLAAIPTASSPDMNSTTDHVFKLLQKGFVLSWDSFDPQRTPFQYYKYEGISFLPCIVQQYTRSYSLRMQYVLWILTYTVEILITLAMLGRLVFAPLAVHLFLAYKFWSTRASIDSVEKFLRNQQTLVPTRYSYTDIVAITSHFKEKIGQGGFGSVFKGKLLGDHPVAIKMLGNSKCDGEEFINEVSTIGMIHHVNVVQLAGFCSEGSKRALVYEYMPNGSLDKYIFSSSGTRHRPSNFTWDKLDDIALGVARGIDYLHRGCDMQILHFDIKPQNILLDNNFTPKISDFGLAKLYPKEYGLVSMSAARGTIGYIAPELISRNFGVISDKSDVYSFGMLLLEMAGGRRNVDPRVENSSQVYYPSWIYDQLAPGKELEINNSSIQIDDAERKLCMVGLWCIQMKSSIRPSMSEVIEMLEGDVHSLQMPPRPCFSSSQPISVRQSCMDSADLTELSIISEHDELP</sequence>
<dbReference type="AlphaFoldDB" id="A0A8K0I970"/>
<dbReference type="PROSITE" id="PS50011">
    <property type="entry name" value="PROTEIN_KINASE_DOM"/>
    <property type="match status" value="1"/>
</dbReference>
<evidence type="ECO:0000256" key="7">
    <source>
        <dbReference type="ARBA" id="ARBA00022777"/>
    </source>
</evidence>
<dbReference type="InterPro" id="IPR017441">
    <property type="entry name" value="Protein_kinase_ATP_BS"/>
</dbReference>
<keyword evidence="2" id="KW-0723">Serine/threonine-protein kinase</keyword>
<dbReference type="Gene3D" id="3.30.200.20">
    <property type="entry name" value="Phosphorylase Kinase, domain 1"/>
    <property type="match status" value="1"/>
</dbReference>
<feature type="transmembrane region" description="Helical" evidence="13">
    <location>
        <begin position="249"/>
        <end position="272"/>
    </location>
</feature>
<reference evidence="15" key="2">
    <citation type="submission" date="2019-07" db="EMBL/GenBank/DDBJ databases">
        <authorList>
            <person name="Yang Y."/>
            <person name="Bocs S."/>
            <person name="Baudouin L."/>
        </authorList>
    </citation>
    <scope>NUCLEOTIDE SEQUENCE</scope>
    <source>
        <tissue evidence="15">Spear leaf of Hainan Tall coconut</tissue>
    </source>
</reference>
<evidence type="ECO:0000256" key="6">
    <source>
        <dbReference type="ARBA" id="ARBA00022741"/>
    </source>
</evidence>
<dbReference type="GO" id="GO:0005524">
    <property type="term" value="F:ATP binding"/>
    <property type="evidence" value="ECO:0007669"/>
    <property type="project" value="UniProtKB-UniRule"/>
</dbReference>
<dbReference type="SMART" id="SM00220">
    <property type="entry name" value="S_TKc"/>
    <property type="match status" value="1"/>
</dbReference>
<dbReference type="Pfam" id="PF13947">
    <property type="entry name" value="GUB_WAK_bind"/>
    <property type="match status" value="1"/>
</dbReference>
<dbReference type="FunFam" id="3.30.200.20:FF:000178">
    <property type="entry name" value="serine/threonine-protein kinase PBS1-like"/>
    <property type="match status" value="1"/>
</dbReference>
<evidence type="ECO:0000256" key="9">
    <source>
        <dbReference type="ARBA" id="ARBA00022989"/>
    </source>
</evidence>
<dbReference type="Pfam" id="PF07714">
    <property type="entry name" value="PK_Tyr_Ser-Thr"/>
    <property type="match status" value="1"/>
</dbReference>
<accession>A0A8K0I970</accession>
<dbReference type="OrthoDB" id="762694at2759"/>
<dbReference type="InterPro" id="IPR000719">
    <property type="entry name" value="Prot_kinase_dom"/>
</dbReference>
<keyword evidence="11" id="KW-0325">Glycoprotein</keyword>
<proteinExistence type="predicted"/>
<feature type="domain" description="Protein kinase" evidence="14">
    <location>
        <begin position="320"/>
        <end position="602"/>
    </location>
</feature>
<dbReference type="EMBL" id="CM017876">
    <property type="protein sequence ID" value="KAG1342713.1"/>
    <property type="molecule type" value="Genomic_DNA"/>
</dbReference>
<name>A0A8K0I970_COCNU</name>
<keyword evidence="9 13" id="KW-1133">Transmembrane helix</keyword>
<keyword evidence="5" id="KW-0732">Signal</keyword>